<sequence length="122" mass="13365">MALELSPIIPLLAGLSPKQRSSCISAGTMVRRQQAFGQWTGNLVIATLNRQDILDLPDLTITRKAIQSMGIPKILTAHHPDICGMIYDDQDRVSWCIRLSGPGLPVLQVDMFKSHASMAVLV</sequence>
<dbReference type="KEGG" id="afj:AFERRID_26210"/>
<accession>A0A2Z6INY2</accession>
<protein>
    <submittedName>
        <fullName evidence="1">Uncharacterized protein</fullName>
    </submittedName>
</protein>
<evidence type="ECO:0000313" key="2">
    <source>
        <dbReference type="Proteomes" id="UP000280188"/>
    </source>
</evidence>
<dbReference type="RefSeq" id="WP_126605410.1">
    <property type="nucleotide sequence ID" value="NZ_AP018795.1"/>
</dbReference>
<keyword evidence="2" id="KW-1185">Reference proteome</keyword>
<organism evidence="1 2">
    <name type="scientific">Acidithiobacillus ferridurans</name>
    <dbReference type="NCBI Taxonomy" id="1232575"/>
    <lineage>
        <taxon>Bacteria</taxon>
        <taxon>Pseudomonadati</taxon>
        <taxon>Pseudomonadota</taxon>
        <taxon>Acidithiobacillia</taxon>
        <taxon>Acidithiobacillales</taxon>
        <taxon>Acidithiobacillaceae</taxon>
        <taxon>Acidithiobacillus</taxon>
    </lineage>
</organism>
<name>A0A2Z6INY2_ACIFI</name>
<dbReference type="AlphaFoldDB" id="A0A2Z6INY2"/>
<proteinExistence type="predicted"/>
<evidence type="ECO:0000313" key="1">
    <source>
        <dbReference type="EMBL" id="BBF66403.1"/>
    </source>
</evidence>
<reference evidence="1 2" key="1">
    <citation type="journal article" date="2018" name="Microbiol. Resour. Announc.">
        <title>Complete Genome Sequence of Acidithiobacillus ferridurans JCM 18981.</title>
        <authorList>
            <person name="Miyauchi T."/>
            <person name="Kouzuma A."/>
            <person name="Abe T."/>
            <person name="Watanabe K."/>
        </authorList>
    </citation>
    <scope>NUCLEOTIDE SEQUENCE [LARGE SCALE GENOMIC DNA]</scope>
    <source>
        <strain evidence="2">ATCC 33020 / DSM 29468 / JCM 18981 / 11Fe</strain>
    </source>
</reference>
<dbReference type="EMBL" id="AP018795">
    <property type="protein sequence ID" value="BBF66403.1"/>
    <property type="molecule type" value="Genomic_DNA"/>
</dbReference>
<dbReference type="Proteomes" id="UP000280188">
    <property type="component" value="Chromosome"/>
</dbReference>
<gene>
    <name evidence="1" type="ORF">AFERRID_26210</name>
</gene>